<evidence type="ECO:0000313" key="2">
    <source>
        <dbReference type="EMBL" id="GAB12885.1"/>
    </source>
</evidence>
<protein>
    <submittedName>
        <fullName evidence="2">Uncharacterized protein</fullName>
    </submittedName>
</protein>
<feature type="compositionally biased region" description="Basic and acidic residues" evidence="1">
    <location>
        <begin position="11"/>
        <end position="20"/>
    </location>
</feature>
<dbReference type="EMBL" id="BAEG01000028">
    <property type="protein sequence ID" value="GAB12885.1"/>
    <property type="molecule type" value="Genomic_DNA"/>
</dbReference>
<name>H0QJ84_ARTG1</name>
<accession>H0QJ84</accession>
<evidence type="ECO:0000313" key="3">
    <source>
        <dbReference type="Proteomes" id="UP000003828"/>
    </source>
</evidence>
<comment type="caution">
    <text evidence="2">The sequence shown here is derived from an EMBL/GenBank/DDBJ whole genome shotgun (WGS) entry which is preliminary data.</text>
</comment>
<dbReference type="AlphaFoldDB" id="H0QJ84"/>
<feature type="compositionally biased region" description="Polar residues" evidence="1">
    <location>
        <begin position="1"/>
        <end position="10"/>
    </location>
</feature>
<proteinExistence type="predicted"/>
<evidence type="ECO:0000256" key="1">
    <source>
        <dbReference type="SAM" id="MobiDB-lite"/>
    </source>
</evidence>
<feature type="region of interest" description="Disordered" evidence="1">
    <location>
        <begin position="1"/>
        <end position="68"/>
    </location>
</feature>
<reference evidence="2 3" key="1">
    <citation type="submission" date="2011-12" db="EMBL/GenBank/DDBJ databases">
        <title>Whole genome shotgun sequence of Arthrobacter globiformis NBRC 12137.</title>
        <authorList>
            <person name="Miyazawa S."/>
            <person name="Hosoyama A."/>
            <person name="Tsuchikane K."/>
            <person name="Katsumata H."/>
            <person name="Yamazaki S."/>
            <person name="Fujita N."/>
        </authorList>
    </citation>
    <scope>NUCLEOTIDE SEQUENCE [LARGE SCALE GENOMIC DNA]</scope>
    <source>
        <strain evidence="2 3">NBRC 12137</strain>
    </source>
</reference>
<sequence length="68" mass="7841">MAQEQVQASEQKTDPEEPKQHPYRQPSPLRDRFSCFAASPSSEHIHPLPMSLRDGSPKYGYRQAEEQE</sequence>
<dbReference type="Proteomes" id="UP000003828">
    <property type="component" value="Unassembled WGS sequence"/>
</dbReference>
<keyword evidence="3" id="KW-1185">Reference proteome</keyword>
<gene>
    <name evidence="2" type="ORF">ARGLB_028_00100</name>
</gene>
<organism evidence="2 3">
    <name type="scientific">Arthrobacter globiformis (strain ATCC 8010 / DSM 20124 / JCM 1332 / NBRC 12137 / NCIMB 8907 / NRRL B-2979 / 168)</name>
    <dbReference type="NCBI Taxonomy" id="1077972"/>
    <lineage>
        <taxon>Bacteria</taxon>
        <taxon>Bacillati</taxon>
        <taxon>Actinomycetota</taxon>
        <taxon>Actinomycetes</taxon>
        <taxon>Micrococcales</taxon>
        <taxon>Micrococcaceae</taxon>
        <taxon>Arthrobacter</taxon>
    </lineage>
</organism>
<dbReference type="RefSeq" id="WP_003799488.1">
    <property type="nucleotide sequence ID" value="NZ_BAEG01000028.1"/>
</dbReference>